<evidence type="ECO:0000256" key="1">
    <source>
        <dbReference type="ARBA" id="ARBA00007594"/>
    </source>
</evidence>
<comment type="similarity">
    <text evidence="1">Belongs to the universal ribosomal protein uL30 family.</text>
</comment>
<evidence type="ECO:0000313" key="3">
    <source>
        <dbReference type="EMBL" id="PJF18519.1"/>
    </source>
</evidence>
<sequence length="108" mass="12136">MCRGSMKKALAGTAGKFLKVKLFRGFIGLPKSVQEHAHCIGLTKRFQTVYLQPEPHIVGNLLKIKELVKVELVNSVPPRRIGPLYPKGYHVTSTYLPTGSLYRYRPIS</sequence>
<protein>
    <recommendedName>
        <fullName evidence="2">Large ribosomal subunit protein uL30-like ferredoxin-like fold domain-containing protein</fullName>
    </recommendedName>
</protein>
<organism evidence="3 4">
    <name type="scientific">Paramicrosporidium saccamoebae</name>
    <dbReference type="NCBI Taxonomy" id="1246581"/>
    <lineage>
        <taxon>Eukaryota</taxon>
        <taxon>Fungi</taxon>
        <taxon>Fungi incertae sedis</taxon>
        <taxon>Cryptomycota</taxon>
        <taxon>Cryptomycota incertae sedis</taxon>
        <taxon>Paramicrosporidium</taxon>
    </lineage>
</organism>
<name>A0A2H9TLC6_9FUNG</name>
<dbReference type="SUPFAM" id="SSF55129">
    <property type="entry name" value="Ribosomal protein L30p/L7e"/>
    <property type="match status" value="1"/>
</dbReference>
<dbReference type="Gene3D" id="3.30.1390.20">
    <property type="entry name" value="Ribosomal protein L30, ferredoxin-like fold domain"/>
    <property type="match status" value="1"/>
</dbReference>
<dbReference type="InterPro" id="IPR036919">
    <property type="entry name" value="Ribo_uL30_ferredoxin-like_sf"/>
</dbReference>
<accession>A0A2H9TLC6</accession>
<dbReference type="AlphaFoldDB" id="A0A2H9TLC6"/>
<dbReference type="Proteomes" id="UP000240830">
    <property type="component" value="Unassembled WGS sequence"/>
</dbReference>
<dbReference type="Pfam" id="PF00327">
    <property type="entry name" value="Ribosomal_L30"/>
    <property type="match status" value="1"/>
</dbReference>
<evidence type="ECO:0000259" key="2">
    <source>
        <dbReference type="Pfam" id="PF00327"/>
    </source>
</evidence>
<comment type="caution">
    <text evidence="3">The sequence shown here is derived from an EMBL/GenBank/DDBJ whole genome shotgun (WGS) entry which is preliminary data.</text>
</comment>
<feature type="domain" description="Large ribosomal subunit protein uL30-like ferredoxin-like fold" evidence="2">
    <location>
        <begin position="18"/>
        <end position="68"/>
    </location>
</feature>
<keyword evidence="4" id="KW-1185">Reference proteome</keyword>
<reference evidence="3 4" key="1">
    <citation type="submission" date="2016-10" db="EMBL/GenBank/DDBJ databases">
        <title>The genome of Paramicrosporidium saccamoebae is the missing link in understanding Cryptomycota and Microsporidia evolution.</title>
        <authorList>
            <person name="Quandt C.A."/>
            <person name="Beaudet D."/>
            <person name="Corsaro D."/>
            <person name="Michel R."/>
            <person name="Corradi N."/>
            <person name="James T."/>
        </authorList>
    </citation>
    <scope>NUCLEOTIDE SEQUENCE [LARGE SCALE GENOMIC DNA]</scope>
    <source>
        <strain evidence="3 4">KSL3</strain>
    </source>
</reference>
<dbReference type="InterPro" id="IPR016082">
    <property type="entry name" value="Ribosomal_uL30_ferredoxin-like"/>
</dbReference>
<dbReference type="EMBL" id="MTSL01000117">
    <property type="protein sequence ID" value="PJF18519.1"/>
    <property type="molecule type" value="Genomic_DNA"/>
</dbReference>
<gene>
    <name evidence="3" type="ORF">PSACC_01645</name>
</gene>
<proteinExistence type="inferred from homology"/>
<evidence type="ECO:0000313" key="4">
    <source>
        <dbReference type="Proteomes" id="UP000240830"/>
    </source>
</evidence>